<dbReference type="PANTHER" id="PTHR10884:SF14">
    <property type="entry name" value="NADH DEHYDROGENASE [UBIQUINONE] IRON-SULFUR PROTEIN 3, MITOCHONDRIAL"/>
    <property type="match status" value="1"/>
</dbReference>
<dbReference type="AlphaFoldDB" id="A0A075HB36"/>
<evidence type="ECO:0000256" key="1">
    <source>
        <dbReference type="ARBA" id="ARBA00007569"/>
    </source>
</evidence>
<dbReference type="PANTHER" id="PTHR10884">
    <property type="entry name" value="NADH DEHYDROGENASE UBIQUINONE IRON-SULFUR PROTEIN 3"/>
    <property type="match status" value="1"/>
</dbReference>
<name>A0A075HB36_9ARCH</name>
<keyword evidence="3" id="KW-0560">Oxidoreductase</keyword>
<comment type="similarity">
    <text evidence="1">Belongs to the complex I 30 kDa subunit family.</text>
</comment>
<dbReference type="EC" id="1.6.5.3" evidence="3"/>
<dbReference type="Gene3D" id="3.30.460.80">
    <property type="entry name" value="NADH:ubiquinone oxidoreductase, 30kDa subunit"/>
    <property type="match status" value="1"/>
</dbReference>
<dbReference type="InterPro" id="IPR037232">
    <property type="entry name" value="NADH_quin_OxRdtase_su_C/D-like"/>
</dbReference>
<dbReference type="GO" id="GO:0008137">
    <property type="term" value="F:NADH dehydrogenase (ubiquinone) activity"/>
    <property type="evidence" value="ECO:0007669"/>
    <property type="project" value="InterPro"/>
</dbReference>
<keyword evidence="3" id="KW-0830">Ubiquinone</keyword>
<sequence length="159" mass="18229">MSSSTSREQGLAEQITNALGDKVTVDYANTRRLRVSTSREHMIEVGKFMKSDLGFDHVASVSGVDYPKDQVIEVVYHLGGYEKTEMRELLLALACRLPRDDSKMPSLYGVWKSVEFHERETFEMLGVTFEGHPQLERLLLPEDWNDIPPLRKEFKNPGR</sequence>
<dbReference type="Pfam" id="PF00329">
    <property type="entry name" value="Complex1_30kDa"/>
    <property type="match status" value="1"/>
</dbReference>
<reference evidence="3" key="1">
    <citation type="journal article" date="2014" name="Genome Biol. Evol.">
        <title>Pangenome evidence for extensive interdomain horizontal transfer affecting lineage core and shell genes in uncultured planktonic thaumarchaeota and euryarchaeota.</title>
        <authorList>
            <person name="Deschamps P."/>
            <person name="Zivanovic Y."/>
            <person name="Moreira D."/>
            <person name="Rodriguez-Valera F."/>
            <person name="Lopez-Garcia P."/>
        </authorList>
    </citation>
    <scope>NUCLEOTIDE SEQUENCE</scope>
</reference>
<protein>
    <submittedName>
        <fullName evidence="3">NADH-ubiquinone oxidoreductase subunit C (NuoC)</fullName>
        <ecNumber evidence="3">1.6.5.3</ecNumber>
    </submittedName>
</protein>
<dbReference type="SUPFAM" id="SSF143243">
    <property type="entry name" value="Nqo5-like"/>
    <property type="match status" value="1"/>
</dbReference>
<gene>
    <name evidence="3" type="primary">nuoC</name>
</gene>
<dbReference type="InterPro" id="IPR001268">
    <property type="entry name" value="NADH_UbQ_OxRdtase_30kDa_su"/>
</dbReference>
<accession>A0A075HB36</accession>
<feature type="domain" description="NADH:ubiquinone oxidoreductase 30kDa subunit" evidence="2">
    <location>
        <begin position="36"/>
        <end position="157"/>
    </location>
</feature>
<dbReference type="GO" id="GO:0016491">
    <property type="term" value="F:oxidoreductase activity"/>
    <property type="evidence" value="ECO:0007669"/>
    <property type="project" value="UniProtKB-KW"/>
</dbReference>
<evidence type="ECO:0000259" key="2">
    <source>
        <dbReference type="Pfam" id="PF00329"/>
    </source>
</evidence>
<proteinExistence type="inferred from homology"/>
<organism evidence="3">
    <name type="scientific">uncultured marine thaumarchaeote KM3_55_F05</name>
    <dbReference type="NCBI Taxonomy" id="1456198"/>
    <lineage>
        <taxon>Archaea</taxon>
        <taxon>Nitrososphaerota</taxon>
        <taxon>environmental samples</taxon>
    </lineage>
</organism>
<dbReference type="EMBL" id="KF900944">
    <property type="protein sequence ID" value="AIF12410.1"/>
    <property type="molecule type" value="Genomic_DNA"/>
</dbReference>
<evidence type="ECO:0000313" key="3">
    <source>
        <dbReference type="EMBL" id="AIF12410.1"/>
    </source>
</evidence>